<feature type="signal peptide" evidence="2">
    <location>
        <begin position="1"/>
        <end position="20"/>
    </location>
</feature>
<feature type="region of interest" description="Disordered" evidence="1">
    <location>
        <begin position="271"/>
        <end position="291"/>
    </location>
</feature>
<dbReference type="PANTHER" id="PTHR24047:SF32">
    <property type="entry name" value="FI01909P-RELATED"/>
    <property type="match status" value="1"/>
</dbReference>
<dbReference type="VEuPathDB" id="VectorBase:MDOA005344"/>
<feature type="compositionally biased region" description="Basic residues" evidence="1">
    <location>
        <begin position="153"/>
        <end position="162"/>
    </location>
</feature>
<feature type="chain" id="PRO_5045745010" evidence="2">
    <location>
        <begin position="21"/>
        <end position="528"/>
    </location>
</feature>
<dbReference type="Proteomes" id="UP001652621">
    <property type="component" value="Unplaced"/>
</dbReference>
<accession>A0A9J7D0F5</accession>
<gene>
    <name evidence="5" type="primary">LOC101898163</name>
</gene>
<feature type="region of interest" description="Disordered" evidence="1">
    <location>
        <begin position="305"/>
        <end position="354"/>
    </location>
</feature>
<evidence type="ECO:0000313" key="4">
    <source>
        <dbReference type="Proteomes" id="UP001652621"/>
    </source>
</evidence>
<evidence type="ECO:0000313" key="5">
    <source>
        <dbReference type="RefSeq" id="XP_005189760.2"/>
    </source>
</evidence>
<dbReference type="eggNOG" id="KOG1218">
    <property type="taxonomic scope" value="Eukaryota"/>
</dbReference>
<evidence type="ECO:0000259" key="3">
    <source>
        <dbReference type="SMART" id="SM00181"/>
    </source>
</evidence>
<dbReference type="VEuPathDB" id="VectorBase:MDOMA2_019165"/>
<feature type="domain" description="EGF-like" evidence="3">
    <location>
        <begin position="87"/>
        <end position="117"/>
    </location>
</feature>
<dbReference type="SMART" id="SM00181">
    <property type="entry name" value="EGF"/>
    <property type="match status" value="4"/>
</dbReference>
<dbReference type="InterPro" id="IPR009030">
    <property type="entry name" value="Growth_fac_rcpt_cys_sf"/>
</dbReference>
<evidence type="ECO:0000256" key="2">
    <source>
        <dbReference type="SAM" id="SignalP"/>
    </source>
</evidence>
<organism evidence="4 5">
    <name type="scientific">Musca domestica</name>
    <name type="common">House fly</name>
    <dbReference type="NCBI Taxonomy" id="7370"/>
    <lineage>
        <taxon>Eukaryota</taxon>
        <taxon>Metazoa</taxon>
        <taxon>Ecdysozoa</taxon>
        <taxon>Arthropoda</taxon>
        <taxon>Hexapoda</taxon>
        <taxon>Insecta</taxon>
        <taxon>Pterygota</taxon>
        <taxon>Neoptera</taxon>
        <taxon>Endopterygota</taxon>
        <taxon>Diptera</taxon>
        <taxon>Brachycera</taxon>
        <taxon>Muscomorpha</taxon>
        <taxon>Muscoidea</taxon>
        <taxon>Muscidae</taxon>
        <taxon>Musca</taxon>
    </lineage>
</organism>
<name>A0A9J7D0F5_MUSDO</name>
<feature type="domain" description="EGF-like" evidence="3">
    <location>
        <begin position="448"/>
        <end position="481"/>
    </location>
</feature>
<dbReference type="GeneID" id="101898163"/>
<reference evidence="5" key="1">
    <citation type="submission" date="2025-08" db="UniProtKB">
        <authorList>
            <consortium name="RefSeq"/>
        </authorList>
    </citation>
    <scope>IDENTIFICATION</scope>
    <source>
        <strain evidence="5">Aabys</strain>
        <tissue evidence="5">Whole body</tissue>
    </source>
</reference>
<keyword evidence="2" id="KW-0732">Signal</keyword>
<sequence>MLMKLKYFLLICLSFGVTMGQFWKLNTPSERDLFIMEVRSTMSAGICYKQVEAKVNDPEVRMRTVSFCCPGYKRNRLVRHAVKCDPICTNDCNNGICVAPDYCECYPGYKRENARCIPFYYRLYSDYIDDIDQDEIRINPSDEKWQHPNFHPPMRKKPTKKPKHIVATTEGMCVRNYHKRKAAEERENPQKEYKPSGNRWHGSVIYASDRFKHNKHKMQIISWLIFFAHFQWSIPEHLYTGYIDDIPAHPQKGILYKPSLSSAILTAPTPIEKRHPNFQGGATGRKPTIKPKPFLLEATESSCVKNARKKQEEDDSDNSNGNSRPSGNRWHGPITYGREQFQHQKPNRRATKYKDITPVERKLHKCYKWIRSEDIKRYEWPAVIKKNELYNTVLIEICCPHFGPVRLMGNTLCQPYCQSCHNGKCIAPEVCQCYDGYVLSDNKDCVFTCPISCLNGRCNLLRGGCLCNSGYKLDETGQFCRPICRAGCGINPLHNCTAPDVCGCVKGFSLTDNDCQPIVGQGTWGRRY</sequence>
<protein>
    <submittedName>
        <fullName evidence="5">Uncharacterized protein LOC101898163</fullName>
    </submittedName>
</protein>
<feature type="region of interest" description="Disordered" evidence="1">
    <location>
        <begin position="142"/>
        <end position="162"/>
    </location>
</feature>
<dbReference type="OrthoDB" id="10060424at2759"/>
<proteinExistence type="predicted"/>
<feature type="domain" description="EGF-like" evidence="3">
    <location>
        <begin position="412"/>
        <end position="446"/>
    </location>
</feature>
<feature type="compositionally biased region" description="Low complexity" evidence="1">
    <location>
        <begin position="318"/>
        <end position="329"/>
    </location>
</feature>
<dbReference type="SUPFAM" id="SSF57184">
    <property type="entry name" value="Growth factor receptor domain"/>
    <property type="match status" value="2"/>
</dbReference>
<keyword evidence="4" id="KW-1185">Reference proteome</keyword>
<dbReference type="Gene3D" id="2.10.25.10">
    <property type="entry name" value="Laminin"/>
    <property type="match status" value="3"/>
</dbReference>
<feature type="domain" description="EGF-like" evidence="3">
    <location>
        <begin position="483"/>
        <end position="516"/>
    </location>
</feature>
<evidence type="ECO:0000256" key="1">
    <source>
        <dbReference type="SAM" id="MobiDB-lite"/>
    </source>
</evidence>
<dbReference type="InterPro" id="IPR000742">
    <property type="entry name" value="EGF"/>
</dbReference>
<dbReference type="PANTHER" id="PTHR24047">
    <property type="entry name" value="FI01909P-RELATED"/>
    <property type="match status" value="1"/>
</dbReference>
<dbReference type="InterPro" id="IPR053255">
    <property type="entry name" value="EGF-like_domain"/>
</dbReference>
<dbReference type="RefSeq" id="XP_005189760.2">
    <property type="nucleotide sequence ID" value="XM_005189703.3"/>
</dbReference>